<comment type="subcellular location">
    <subcellularLocation>
        <location evidence="3">Cytoplasm</location>
        <location evidence="3">Cytosol</location>
    </subcellularLocation>
</comment>
<dbReference type="GO" id="GO:0005829">
    <property type="term" value="C:cytosol"/>
    <property type="evidence" value="ECO:0007669"/>
    <property type="project" value="UniProtKB-SubCell"/>
</dbReference>
<dbReference type="InterPro" id="IPR036282">
    <property type="entry name" value="Glutathione-S-Trfase_C_sf"/>
</dbReference>
<evidence type="ECO:0000256" key="1">
    <source>
        <dbReference type="ARBA" id="ARBA00022679"/>
    </source>
</evidence>
<dbReference type="InterPro" id="IPR036249">
    <property type="entry name" value="Thioredoxin-like_sf"/>
</dbReference>
<dbReference type="AlphaFoldDB" id="A0A7C8YF73"/>
<evidence type="ECO:0000259" key="4">
    <source>
        <dbReference type="PROSITE" id="PS50404"/>
    </source>
</evidence>
<name>A0A7C8YF73_OPUST</name>
<dbReference type="InterPro" id="IPR010987">
    <property type="entry name" value="Glutathione-S-Trfase_C-like"/>
</dbReference>
<accession>A0A7C8YF73</accession>
<dbReference type="Gene3D" id="3.40.30.10">
    <property type="entry name" value="Glutaredoxin"/>
    <property type="match status" value="1"/>
</dbReference>
<keyword evidence="3" id="KW-0963">Cytoplasm</keyword>
<dbReference type="GO" id="GO:0004364">
    <property type="term" value="F:glutathione transferase activity"/>
    <property type="evidence" value="ECO:0007669"/>
    <property type="project" value="UniProtKB-UniRule"/>
</dbReference>
<dbReference type="SFLD" id="SFLDG01152">
    <property type="entry name" value="Main.3:_Omega-_and_Tau-like"/>
    <property type="match status" value="1"/>
</dbReference>
<dbReference type="InterPro" id="IPR040079">
    <property type="entry name" value="Glutathione_S-Trfase"/>
</dbReference>
<dbReference type="SUPFAM" id="SSF52833">
    <property type="entry name" value="Thioredoxin-like"/>
    <property type="match status" value="1"/>
</dbReference>
<evidence type="ECO:0000313" key="6">
    <source>
        <dbReference type="EMBL" id="MBA4616994.1"/>
    </source>
</evidence>
<comment type="similarity">
    <text evidence="3">Belongs to the GST superfamily.</text>
</comment>
<feature type="domain" description="GST N-terminal" evidence="4">
    <location>
        <begin position="5"/>
        <end position="84"/>
    </location>
</feature>
<evidence type="ECO:0000259" key="5">
    <source>
        <dbReference type="PROSITE" id="PS50405"/>
    </source>
</evidence>
<dbReference type="FunFam" id="3.40.30.10:FF:000014">
    <property type="entry name" value="Tau class glutathione S-transferase"/>
    <property type="match status" value="1"/>
</dbReference>
<organism evidence="6">
    <name type="scientific">Opuntia streptacantha</name>
    <name type="common">Prickly pear cactus</name>
    <name type="synonym">Opuntia cardona</name>
    <dbReference type="NCBI Taxonomy" id="393608"/>
    <lineage>
        <taxon>Eukaryota</taxon>
        <taxon>Viridiplantae</taxon>
        <taxon>Streptophyta</taxon>
        <taxon>Embryophyta</taxon>
        <taxon>Tracheophyta</taxon>
        <taxon>Spermatophyta</taxon>
        <taxon>Magnoliopsida</taxon>
        <taxon>eudicotyledons</taxon>
        <taxon>Gunneridae</taxon>
        <taxon>Pentapetalae</taxon>
        <taxon>Caryophyllales</taxon>
        <taxon>Cactineae</taxon>
        <taxon>Cactaceae</taxon>
        <taxon>Opuntioideae</taxon>
        <taxon>Opuntia</taxon>
    </lineage>
</organism>
<comment type="function">
    <text evidence="3">Is involved in the conjugation of reduced glutathione to a wide number of exogenous and endogenous hydrophobic electrophiles.</text>
</comment>
<evidence type="ECO:0000256" key="2">
    <source>
        <dbReference type="ARBA" id="ARBA00047960"/>
    </source>
</evidence>
<dbReference type="PROSITE" id="PS50405">
    <property type="entry name" value="GST_CTER"/>
    <property type="match status" value="1"/>
</dbReference>
<dbReference type="SUPFAM" id="SSF47616">
    <property type="entry name" value="GST C-terminal domain-like"/>
    <property type="match status" value="1"/>
</dbReference>
<dbReference type="PANTHER" id="PTHR11260">
    <property type="entry name" value="GLUTATHIONE S-TRANSFERASE, GST, SUPERFAMILY, GST DOMAIN CONTAINING"/>
    <property type="match status" value="1"/>
</dbReference>
<sequence>MGEKSSVKLYGFWASPFVMRAAVALKIKGIEFEYIEEDLRNKSEQLLQYNPVYKKVPVLVHNGQPIAESLVILEYIDEIWTDPPHLLPKEPYHRAKHRFWAAYFQTAFDLMLKTLKTEGEEQQKALNELLAKLDVAEEGLKEIFPSGAPIFQDGNPGYLGIVFCSFFGNTETMAEFFGTKLLTPERYPLLSSWAAALSQIPAIKEVTPPAPKMLGVLNLVRQNALKSNA</sequence>
<dbReference type="CDD" id="cd03185">
    <property type="entry name" value="GST_C_Tau"/>
    <property type="match status" value="1"/>
</dbReference>
<comment type="catalytic activity">
    <reaction evidence="2 3">
        <text>RX + glutathione = an S-substituted glutathione + a halide anion + H(+)</text>
        <dbReference type="Rhea" id="RHEA:16437"/>
        <dbReference type="ChEBI" id="CHEBI:15378"/>
        <dbReference type="ChEBI" id="CHEBI:16042"/>
        <dbReference type="ChEBI" id="CHEBI:17792"/>
        <dbReference type="ChEBI" id="CHEBI:57925"/>
        <dbReference type="ChEBI" id="CHEBI:90779"/>
        <dbReference type="EC" id="2.5.1.18"/>
    </reaction>
</comment>
<dbReference type="GO" id="GO:0006749">
    <property type="term" value="P:glutathione metabolic process"/>
    <property type="evidence" value="ECO:0007669"/>
    <property type="project" value="InterPro"/>
</dbReference>
<dbReference type="EMBL" id="GISG01014140">
    <property type="protein sequence ID" value="MBA4616994.1"/>
    <property type="molecule type" value="Transcribed_RNA"/>
</dbReference>
<reference evidence="6" key="1">
    <citation type="journal article" date="2013" name="J. Plant Res.">
        <title>Effect of fungi and light on seed germination of three Opuntia species from semiarid lands of central Mexico.</title>
        <authorList>
            <person name="Delgado-Sanchez P."/>
            <person name="Jimenez-Bremont J.F."/>
            <person name="Guerrero-Gonzalez Mde L."/>
            <person name="Flores J."/>
        </authorList>
    </citation>
    <scope>NUCLEOTIDE SEQUENCE</scope>
    <source>
        <tissue evidence="6">Cladode</tissue>
    </source>
</reference>
<dbReference type="Gene3D" id="1.20.1050.10">
    <property type="match status" value="1"/>
</dbReference>
<dbReference type="InterPro" id="IPR045074">
    <property type="entry name" value="GST_C_Tau"/>
</dbReference>
<dbReference type="InterPro" id="IPR045073">
    <property type="entry name" value="Omega/Tau-like"/>
</dbReference>
<dbReference type="EC" id="2.5.1.18" evidence="3"/>
<dbReference type="SFLD" id="SFLDG00358">
    <property type="entry name" value="Main_(cytGST)"/>
    <property type="match status" value="1"/>
</dbReference>
<reference evidence="6" key="2">
    <citation type="submission" date="2020-07" db="EMBL/GenBank/DDBJ databases">
        <authorList>
            <person name="Vera ALvarez R."/>
            <person name="Arias-Moreno D.M."/>
            <person name="Jimenez-Jacinto V."/>
            <person name="Jimenez-Bremont J.F."/>
            <person name="Swaminathan K."/>
            <person name="Moose S.P."/>
            <person name="Guerrero-Gonzalez M.L."/>
            <person name="Marino-Ramirez L."/>
            <person name="Landsman D."/>
            <person name="Rodriguez-Kessler M."/>
            <person name="Delgado-Sanchez P."/>
        </authorList>
    </citation>
    <scope>NUCLEOTIDE SEQUENCE</scope>
    <source>
        <tissue evidence="6">Cladode</tissue>
    </source>
</reference>
<evidence type="ECO:0000256" key="3">
    <source>
        <dbReference type="RuleBase" id="RU369102"/>
    </source>
</evidence>
<proteinExistence type="inferred from homology"/>
<dbReference type="CDD" id="cd03058">
    <property type="entry name" value="GST_N_Tau"/>
    <property type="match status" value="1"/>
</dbReference>
<keyword evidence="1 3" id="KW-0808">Transferase</keyword>
<feature type="domain" description="GST C-terminal" evidence="5">
    <location>
        <begin position="90"/>
        <end position="227"/>
    </location>
</feature>
<dbReference type="InterPro" id="IPR004045">
    <property type="entry name" value="Glutathione_S-Trfase_N"/>
</dbReference>
<dbReference type="PROSITE" id="PS50404">
    <property type="entry name" value="GST_NTER"/>
    <property type="match status" value="1"/>
</dbReference>
<dbReference type="Pfam" id="PF02798">
    <property type="entry name" value="GST_N"/>
    <property type="match status" value="1"/>
</dbReference>
<protein>
    <recommendedName>
        <fullName evidence="3">Glutathione S-transferase</fullName>
        <ecNumber evidence="3">2.5.1.18</ecNumber>
    </recommendedName>
</protein>
<dbReference type="PANTHER" id="PTHR11260:SF676">
    <property type="entry name" value="GLUTATHIONE S-TRANSFERASE U8"/>
    <property type="match status" value="1"/>
</dbReference>
<dbReference type="SFLD" id="SFLDS00019">
    <property type="entry name" value="Glutathione_Transferase_(cytos"/>
    <property type="match status" value="1"/>
</dbReference>